<proteinExistence type="predicted"/>
<sequence length="79" mass="8881">MTFPAQQQQHARNCQHVRTRSGEQLQLHSAVTTCHFTVGGVKGNSKWRDAANTDKSLVFSGTNSCVKRNVRQSVDLIRR</sequence>
<organism evidence="1 2">
    <name type="scientific">Scophthalmus maximus</name>
    <name type="common">Turbot</name>
    <name type="synonym">Psetta maxima</name>
    <dbReference type="NCBI Taxonomy" id="52904"/>
    <lineage>
        <taxon>Eukaryota</taxon>
        <taxon>Metazoa</taxon>
        <taxon>Chordata</taxon>
        <taxon>Craniata</taxon>
        <taxon>Vertebrata</taxon>
        <taxon>Euteleostomi</taxon>
        <taxon>Actinopterygii</taxon>
        <taxon>Neopterygii</taxon>
        <taxon>Teleostei</taxon>
        <taxon>Neoteleostei</taxon>
        <taxon>Acanthomorphata</taxon>
        <taxon>Carangaria</taxon>
        <taxon>Pleuronectiformes</taxon>
        <taxon>Pleuronectoidei</taxon>
        <taxon>Scophthalmidae</taxon>
        <taxon>Scophthalmus</taxon>
    </lineage>
</organism>
<evidence type="ECO:0000313" key="2">
    <source>
        <dbReference type="Proteomes" id="UP000438429"/>
    </source>
</evidence>
<evidence type="ECO:0000313" key="1">
    <source>
        <dbReference type="EMBL" id="KAF0037187.1"/>
    </source>
</evidence>
<protein>
    <submittedName>
        <fullName evidence="1">Uncharacterized protein</fullName>
    </submittedName>
</protein>
<accession>A0A6A4SUQ4</accession>
<gene>
    <name evidence="1" type="ORF">F2P81_010061</name>
</gene>
<dbReference type="AlphaFoldDB" id="A0A6A4SUQ4"/>
<name>A0A6A4SUQ4_SCOMX</name>
<dbReference type="EMBL" id="VEVO01000009">
    <property type="protein sequence ID" value="KAF0037187.1"/>
    <property type="molecule type" value="Genomic_DNA"/>
</dbReference>
<dbReference type="Proteomes" id="UP000438429">
    <property type="component" value="Unassembled WGS sequence"/>
</dbReference>
<comment type="caution">
    <text evidence="1">The sequence shown here is derived from an EMBL/GenBank/DDBJ whole genome shotgun (WGS) entry which is preliminary data.</text>
</comment>
<reference evidence="1 2" key="1">
    <citation type="submission" date="2019-06" db="EMBL/GenBank/DDBJ databases">
        <title>Draft genomes of female and male turbot (Scophthalmus maximus).</title>
        <authorList>
            <person name="Xu H."/>
            <person name="Xu X.-W."/>
            <person name="Shao C."/>
            <person name="Chen S."/>
        </authorList>
    </citation>
    <scope>NUCLEOTIDE SEQUENCE [LARGE SCALE GENOMIC DNA]</scope>
    <source>
        <strain evidence="1">Ysfricsl-2016a</strain>
        <tissue evidence="1">Blood</tissue>
    </source>
</reference>